<dbReference type="InterPro" id="IPR001444">
    <property type="entry name" value="Flag_bb_rod_N"/>
</dbReference>
<proteinExistence type="inferred from homology"/>
<sequence>MSTTSTFHGLEVARRALATQQTALHTTSHNISNANTEGYSRQRVNFEQTNPFPPASRNRPEMAGQLGTGVKAGQIQRVRDEFLDFQYRAENNKAGQYAARSDALGRLEEIMNEPSDSGLAKTMDQFWESIQDVATNPEDGGARRVMVQRAEAVTDTFHYLDGKLKDVQGELKNQLNTGATQVNSLIREIENLNDQIGRVEPNGDVPNDLYDKRDLAIDELSEYVNIKIEPDQDIGGNPSALAQGIPSIHLADENGNAIPGAELINSNNDVKGIEFEFSGTNDSLVENINIGNLNNANDEEGDDPTAIKSVTNTIAADSFNSTGSLRGTMEANGYVDENGDPAGDYVEMIDDLSLMADEFVSAFNDQHQKGHGLDGSTGQDFFTLDTTLGDGAAAQISVAPTIKNNENAIAASDTAGESGNGDNALLLSDVRDEELVDLNNQSIQSFYQAQIGDLGVKAQEANRMANNTSSLRESVDQNRQSVSGVSLDEEMSNMIKFQHAYNAAARSMTVVDETLNRIINQMGIVGR</sequence>
<feature type="domain" description="Flagellar basal body rod protein N-terminal" evidence="9">
    <location>
        <begin position="10"/>
        <end position="39"/>
    </location>
</feature>
<evidence type="ECO:0000256" key="1">
    <source>
        <dbReference type="ARBA" id="ARBA00004365"/>
    </source>
</evidence>
<organism evidence="12 13">
    <name type="scientific">Alkalibacillus flavidus</name>
    <dbReference type="NCBI Taxonomy" id="546021"/>
    <lineage>
        <taxon>Bacteria</taxon>
        <taxon>Bacillati</taxon>
        <taxon>Bacillota</taxon>
        <taxon>Bacilli</taxon>
        <taxon>Bacillales</taxon>
        <taxon>Bacillaceae</taxon>
        <taxon>Alkalibacillus</taxon>
    </lineage>
</organism>
<dbReference type="SUPFAM" id="SSF64518">
    <property type="entry name" value="Phase 1 flagellin"/>
    <property type="match status" value="1"/>
</dbReference>
<comment type="subcellular location">
    <subcellularLocation>
        <location evidence="1 7">Bacterial flagellum</location>
    </subcellularLocation>
    <subcellularLocation>
        <location evidence="2 7">Secreted</location>
    </subcellularLocation>
</comment>
<keyword evidence="6 7" id="KW-0975">Bacterial flagellum</keyword>
<evidence type="ECO:0000256" key="6">
    <source>
        <dbReference type="ARBA" id="ARBA00023143"/>
    </source>
</evidence>
<accession>A0ABV2KTT7</accession>
<dbReference type="Pfam" id="PF22638">
    <property type="entry name" value="FlgK_D1"/>
    <property type="match status" value="1"/>
</dbReference>
<evidence type="ECO:0000256" key="4">
    <source>
        <dbReference type="ARBA" id="ARBA00016244"/>
    </source>
</evidence>
<dbReference type="PRINTS" id="PR01005">
    <property type="entry name" value="FLGHOOKAP1"/>
</dbReference>
<keyword evidence="12" id="KW-0969">Cilium</keyword>
<keyword evidence="12" id="KW-0282">Flagellum</keyword>
<reference evidence="12 13" key="1">
    <citation type="submission" date="2024-06" db="EMBL/GenBank/DDBJ databases">
        <title>Genomic Encyclopedia of Type Strains, Phase IV (KMG-IV): sequencing the most valuable type-strain genomes for metagenomic binning, comparative biology and taxonomic classification.</title>
        <authorList>
            <person name="Goeker M."/>
        </authorList>
    </citation>
    <scope>NUCLEOTIDE SEQUENCE [LARGE SCALE GENOMIC DNA]</scope>
    <source>
        <strain evidence="12 13">DSM 23520</strain>
    </source>
</reference>
<dbReference type="InterPro" id="IPR053927">
    <property type="entry name" value="FlgK_helical"/>
</dbReference>
<dbReference type="RefSeq" id="WP_354219591.1">
    <property type="nucleotide sequence ID" value="NZ_JBEPMX010000004.1"/>
</dbReference>
<comment type="caution">
    <text evidence="12">The sequence shown here is derived from an EMBL/GenBank/DDBJ whole genome shotgun (WGS) entry which is preliminary data.</text>
</comment>
<protein>
    <recommendedName>
        <fullName evidence="4 7">Flagellar hook-associated protein 1</fullName>
        <shortName evidence="7">HAP1</shortName>
    </recommendedName>
</protein>
<evidence type="ECO:0000256" key="3">
    <source>
        <dbReference type="ARBA" id="ARBA00009677"/>
    </source>
</evidence>
<dbReference type="Pfam" id="PF06429">
    <property type="entry name" value="Flg_bbr_C"/>
    <property type="match status" value="1"/>
</dbReference>
<dbReference type="PANTHER" id="PTHR30033">
    <property type="entry name" value="FLAGELLAR HOOK-ASSOCIATED PROTEIN 1"/>
    <property type="match status" value="1"/>
</dbReference>
<evidence type="ECO:0000259" key="9">
    <source>
        <dbReference type="Pfam" id="PF00460"/>
    </source>
</evidence>
<keyword evidence="12" id="KW-0966">Cell projection</keyword>
<keyword evidence="5 7" id="KW-0964">Secreted</keyword>
<name>A0ABV2KTT7_9BACI</name>
<dbReference type="EMBL" id="JBEPMX010000004">
    <property type="protein sequence ID" value="MET3682994.1"/>
    <property type="molecule type" value="Genomic_DNA"/>
</dbReference>
<evidence type="ECO:0000259" key="11">
    <source>
        <dbReference type="Pfam" id="PF22638"/>
    </source>
</evidence>
<feature type="domain" description="Flagellar basal-body/hook protein C-terminal" evidence="10">
    <location>
        <begin position="477"/>
        <end position="520"/>
    </location>
</feature>
<dbReference type="InterPro" id="IPR002371">
    <property type="entry name" value="FlgK"/>
</dbReference>
<evidence type="ECO:0000313" key="12">
    <source>
        <dbReference type="EMBL" id="MET3682994.1"/>
    </source>
</evidence>
<comment type="similarity">
    <text evidence="3 7">Belongs to the flagella basal body rod proteins family.</text>
</comment>
<feature type="compositionally biased region" description="Polar residues" evidence="8">
    <location>
        <begin position="28"/>
        <end position="50"/>
    </location>
</feature>
<evidence type="ECO:0000256" key="2">
    <source>
        <dbReference type="ARBA" id="ARBA00004613"/>
    </source>
</evidence>
<evidence type="ECO:0000256" key="5">
    <source>
        <dbReference type="ARBA" id="ARBA00022525"/>
    </source>
</evidence>
<dbReference type="Pfam" id="PF00460">
    <property type="entry name" value="Flg_bb_rod"/>
    <property type="match status" value="1"/>
</dbReference>
<evidence type="ECO:0000256" key="7">
    <source>
        <dbReference type="RuleBase" id="RU362065"/>
    </source>
</evidence>
<evidence type="ECO:0000259" key="10">
    <source>
        <dbReference type="Pfam" id="PF06429"/>
    </source>
</evidence>
<dbReference type="Proteomes" id="UP001549167">
    <property type="component" value="Unassembled WGS sequence"/>
</dbReference>
<feature type="domain" description="Flagellar hook-associated protein FlgK helical" evidence="11">
    <location>
        <begin position="104"/>
        <end position="382"/>
    </location>
</feature>
<dbReference type="PANTHER" id="PTHR30033:SF1">
    <property type="entry name" value="FLAGELLAR HOOK-ASSOCIATED PROTEIN 1"/>
    <property type="match status" value="1"/>
</dbReference>
<keyword evidence="13" id="KW-1185">Reference proteome</keyword>
<dbReference type="NCBIfam" id="TIGR02492">
    <property type="entry name" value="flgK_ends"/>
    <property type="match status" value="1"/>
</dbReference>
<evidence type="ECO:0000313" key="13">
    <source>
        <dbReference type="Proteomes" id="UP001549167"/>
    </source>
</evidence>
<gene>
    <name evidence="7" type="primary">flgK</name>
    <name evidence="12" type="ORF">ABID56_001084</name>
</gene>
<feature type="region of interest" description="Disordered" evidence="8">
    <location>
        <begin position="28"/>
        <end position="62"/>
    </location>
</feature>
<evidence type="ECO:0000256" key="8">
    <source>
        <dbReference type="SAM" id="MobiDB-lite"/>
    </source>
</evidence>
<dbReference type="InterPro" id="IPR010930">
    <property type="entry name" value="Flg_bb/hook_C_dom"/>
</dbReference>